<sequence>MKIRKIVIYGFGKHENKTIDFTDGINIIYGHNEAGKTTIQQFILQTLFGFPQKNSAQLRYEPKAGGKYGGQVHLYDEVHGNCIVERVQGKSSGDVTVLFEDGTQGGEEALNALLRQYDRASFESIFSFSLLQLQGFERMDETELSRTLLSSGTTGVDTLLRVEKKMEKEMGDLFKRTGRNPEMNVRAAELKDMEKELKHAQEQISAYAPKMNRLHEIEGEWKEAKRASDALREQQRALETELQVLPLKERRRKLASRLDEVRTTSFPSDGIRRFEMISSRLTEMEAKKRGLAAELTAMEEKMPERPLPERLTEIERLLAREQEWHDWRSTLGSLHENRTRLNANRLRTLDRLGLDEPEELLGADVSIHQEEYLYAQLQELAEMERQIGYMDRQLSQLENELRDIRNEQFAMQKHSPSEEERKQAEEWPSIRGRLAEAKAYVQMSGSKTAGRDGQLIWGLLLAAVAISIVGLIIDQWILVGLGACLAIIAAISKLWKRGGQPSQMDMEMERFVKAYAGQEAVMEALVGKVHDYGQKQNRLAEAASAIERKMGVLEEEYGAAMQGKEHLDRSLSGFFLAYGLRKIPNSGILHEFFGMARSLQEIERELEEMDRQSEAIQEQICSRQLELEELVPTGTPESSIYDKLRSEYMSLKEEAQSFQTLTNRIEEFQMHKQEAEELLSSLRNQQRELYLEAGVETEEQYYKAYADFQETLTLTQQINDVESQLSIHGVTGEESGRSESELRKEIEQAETDLSVLEEEMGSLVKEKTALEVETERLLTDDSYQRKQQLFEMKKAEFAELAKQWSVRQAVVEAIKGMLEELKEKRLPEVLDRAEKLFSELTGGTYTSLVLSENGLFQAVGTNGKRYPIIELSQATKEQAYIALRLSLASAKEKTAPFPLLLDDPFVHFDETRFSRMMKIMERLSEKHQFIYFTCHDKIVEYWANATVINVSDIGSAKGAITR</sequence>
<dbReference type="RefSeq" id="WP_381442421.1">
    <property type="nucleotide sequence ID" value="NZ_JBHSNP010000009.1"/>
</dbReference>
<dbReference type="Gene3D" id="3.40.50.300">
    <property type="entry name" value="P-loop containing nucleotide triphosphate hydrolases"/>
    <property type="match status" value="2"/>
</dbReference>
<dbReference type="Proteomes" id="UP001596071">
    <property type="component" value="Unassembled WGS sequence"/>
</dbReference>
<keyword evidence="2" id="KW-1133">Transmembrane helix</keyword>
<evidence type="ECO:0000259" key="3">
    <source>
        <dbReference type="Pfam" id="PF13514"/>
    </source>
</evidence>
<dbReference type="PANTHER" id="PTHR41259:SF1">
    <property type="entry name" value="DOUBLE-STRAND BREAK REPAIR RAD50 ATPASE, PUTATIVE-RELATED"/>
    <property type="match status" value="1"/>
</dbReference>
<accession>A0ABW0TVE6</accession>
<dbReference type="SUPFAM" id="SSF52540">
    <property type="entry name" value="P-loop containing nucleoside triphosphate hydrolases"/>
    <property type="match status" value="2"/>
</dbReference>
<name>A0ABW0TVE6_9BACL</name>
<gene>
    <name evidence="4" type="ORF">ACFPTP_04070</name>
</gene>
<feature type="domain" description="YhaN AAA" evidence="3">
    <location>
        <begin position="1"/>
        <end position="201"/>
    </location>
</feature>
<evidence type="ECO:0000256" key="1">
    <source>
        <dbReference type="SAM" id="Coils"/>
    </source>
</evidence>
<keyword evidence="5" id="KW-1185">Reference proteome</keyword>
<dbReference type="EMBL" id="JBHSNP010000009">
    <property type="protein sequence ID" value="MFC5602388.1"/>
    <property type="molecule type" value="Genomic_DNA"/>
</dbReference>
<feature type="coiled-coil region" evidence="1">
    <location>
        <begin position="183"/>
        <end position="241"/>
    </location>
</feature>
<organism evidence="4 5">
    <name type="scientific">Sporosarcina koreensis</name>
    <dbReference type="NCBI Taxonomy" id="334735"/>
    <lineage>
        <taxon>Bacteria</taxon>
        <taxon>Bacillati</taxon>
        <taxon>Bacillota</taxon>
        <taxon>Bacilli</taxon>
        <taxon>Bacillales</taxon>
        <taxon>Caryophanaceae</taxon>
        <taxon>Sporosarcina</taxon>
    </lineage>
</organism>
<feature type="coiled-coil region" evidence="1">
    <location>
        <begin position="595"/>
        <end position="692"/>
    </location>
</feature>
<comment type="caution">
    <text evidence="4">The sequence shown here is derived from an EMBL/GenBank/DDBJ whole genome shotgun (WGS) entry which is preliminary data.</text>
</comment>
<proteinExistence type="predicted"/>
<dbReference type="Pfam" id="PF13514">
    <property type="entry name" value="AAA_27"/>
    <property type="match status" value="1"/>
</dbReference>
<evidence type="ECO:0000313" key="5">
    <source>
        <dbReference type="Proteomes" id="UP001596071"/>
    </source>
</evidence>
<reference evidence="5" key="1">
    <citation type="journal article" date="2019" name="Int. J. Syst. Evol. Microbiol.">
        <title>The Global Catalogue of Microorganisms (GCM) 10K type strain sequencing project: providing services to taxonomists for standard genome sequencing and annotation.</title>
        <authorList>
            <consortium name="The Broad Institute Genomics Platform"/>
            <consortium name="The Broad Institute Genome Sequencing Center for Infectious Disease"/>
            <person name="Wu L."/>
            <person name="Ma J."/>
        </authorList>
    </citation>
    <scope>NUCLEOTIDE SEQUENCE [LARGE SCALE GENOMIC DNA]</scope>
    <source>
        <strain evidence="5">KACC 11299</strain>
    </source>
</reference>
<dbReference type="PANTHER" id="PTHR41259">
    <property type="entry name" value="DOUBLE-STRAND BREAK REPAIR RAD50 ATPASE, PUTATIVE-RELATED"/>
    <property type="match status" value="1"/>
</dbReference>
<keyword evidence="1" id="KW-0175">Coiled coil</keyword>
<feature type="coiled-coil region" evidence="1">
    <location>
        <begin position="739"/>
        <end position="773"/>
    </location>
</feature>
<protein>
    <submittedName>
        <fullName evidence="4">AAA family ATPase</fullName>
    </submittedName>
</protein>
<keyword evidence="2" id="KW-0812">Transmembrane</keyword>
<keyword evidence="2" id="KW-0472">Membrane</keyword>
<evidence type="ECO:0000256" key="2">
    <source>
        <dbReference type="SAM" id="Phobius"/>
    </source>
</evidence>
<dbReference type="InterPro" id="IPR027417">
    <property type="entry name" value="P-loop_NTPase"/>
</dbReference>
<feature type="coiled-coil region" evidence="1">
    <location>
        <begin position="380"/>
        <end position="414"/>
    </location>
</feature>
<feature type="transmembrane region" description="Helical" evidence="2">
    <location>
        <begin position="455"/>
        <end position="473"/>
    </location>
</feature>
<dbReference type="InterPro" id="IPR038734">
    <property type="entry name" value="YhaN_AAA"/>
</dbReference>
<evidence type="ECO:0000313" key="4">
    <source>
        <dbReference type="EMBL" id="MFC5602388.1"/>
    </source>
</evidence>